<dbReference type="AlphaFoldDB" id="A0A166QS38"/>
<gene>
    <name evidence="1" type="ORF">CT0861_12692</name>
</gene>
<protein>
    <submittedName>
        <fullName evidence="1">Uncharacterized protein</fullName>
    </submittedName>
</protein>
<comment type="caution">
    <text evidence="1">The sequence shown here is derived from an EMBL/GenBank/DDBJ whole genome shotgun (WGS) entry which is preliminary data.</text>
</comment>
<keyword evidence="2" id="KW-1185">Reference proteome</keyword>
<feature type="non-terminal residue" evidence="1">
    <location>
        <position position="107"/>
    </location>
</feature>
<evidence type="ECO:0000313" key="2">
    <source>
        <dbReference type="Proteomes" id="UP000076552"/>
    </source>
</evidence>
<dbReference type="EMBL" id="LFIV01000125">
    <property type="protein sequence ID" value="KZL68284.1"/>
    <property type="molecule type" value="Genomic_DNA"/>
</dbReference>
<accession>A0A166QS38</accession>
<feature type="non-terminal residue" evidence="1">
    <location>
        <position position="1"/>
    </location>
</feature>
<dbReference type="Proteomes" id="UP000076552">
    <property type="component" value="Unassembled WGS sequence"/>
</dbReference>
<name>A0A166QS38_9PEZI</name>
<organism evidence="1 2">
    <name type="scientific">Colletotrichum tofieldiae</name>
    <dbReference type="NCBI Taxonomy" id="708197"/>
    <lineage>
        <taxon>Eukaryota</taxon>
        <taxon>Fungi</taxon>
        <taxon>Dikarya</taxon>
        <taxon>Ascomycota</taxon>
        <taxon>Pezizomycotina</taxon>
        <taxon>Sordariomycetes</taxon>
        <taxon>Hypocreomycetidae</taxon>
        <taxon>Glomerellales</taxon>
        <taxon>Glomerellaceae</taxon>
        <taxon>Colletotrichum</taxon>
        <taxon>Colletotrichum spaethianum species complex</taxon>
    </lineage>
</organism>
<proteinExistence type="predicted"/>
<sequence length="107" mass="11749">YAQGRGHPIVGNIFSNDYSSTVTSHINLGSSFPSIPLIVDFKQAQGTANIERSSWWPLRVASLLVLSVIHVVKPLVNPDSRTELLIYKAYCNARHTIGSTSANLEQI</sequence>
<reference evidence="1 2" key="1">
    <citation type="submission" date="2015-06" db="EMBL/GenBank/DDBJ databases">
        <title>Survival trade-offs in plant roots during colonization by closely related pathogenic and mutualistic fungi.</title>
        <authorList>
            <person name="Hacquard S."/>
            <person name="Kracher B."/>
            <person name="Hiruma K."/>
            <person name="Weinman A."/>
            <person name="Muench P."/>
            <person name="Garrido Oter R."/>
            <person name="Ver Loren van Themaat E."/>
            <person name="Dallerey J.-F."/>
            <person name="Damm U."/>
            <person name="Henrissat B."/>
            <person name="Lespinet O."/>
            <person name="Thon M."/>
            <person name="Kemen E."/>
            <person name="McHardy A.C."/>
            <person name="Schulze-Lefert P."/>
            <person name="O'Connell R.J."/>
        </authorList>
    </citation>
    <scope>NUCLEOTIDE SEQUENCE [LARGE SCALE GENOMIC DNA]</scope>
    <source>
        <strain evidence="1 2">0861</strain>
    </source>
</reference>
<evidence type="ECO:0000313" key="1">
    <source>
        <dbReference type="EMBL" id="KZL68284.1"/>
    </source>
</evidence>